<accession>A0ABX8D3D9</accession>
<dbReference type="RefSeq" id="WP_207339512.1">
    <property type="nucleotide sequence ID" value="NZ_CP074405.1"/>
</dbReference>
<protein>
    <recommendedName>
        <fullName evidence="7">ABC3 transporter permease C-terminal domain-containing protein</fullName>
    </recommendedName>
</protein>
<feature type="transmembrane region" description="Helical" evidence="6">
    <location>
        <begin position="379"/>
        <end position="402"/>
    </location>
</feature>
<feature type="transmembrane region" description="Helical" evidence="6">
    <location>
        <begin position="408"/>
        <end position="430"/>
    </location>
</feature>
<evidence type="ECO:0000256" key="1">
    <source>
        <dbReference type="ARBA" id="ARBA00004651"/>
    </source>
</evidence>
<gene>
    <name evidence="8" type="ORF">KG103_16145</name>
</gene>
<feature type="transmembrane region" description="Helical" evidence="6">
    <location>
        <begin position="65"/>
        <end position="93"/>
    </location>
</feature>
<evidence type="ECO:0000313" key="8">
    <source>
        <dbReference type="EMBL" id="QVI61939.1"/>
    </source>
</evidence>
<evidence type="ECO:0000259" key="7">
    <source>
        <dbReference type="Pfam" id="PF02687"/>
    </source>
</evidence>
<sequence>MNPVLALAPRLQRAGGRDERTTTLLAVTAFAVSTALALSVLGGLLTFVGRAADPANDYQRETGDFYVTLAWIATVLLLVPVVTLAGAAARLGLSRRDARLASLRLLGATPREVVGLTVVETALQGLVGAVLGTVLYGALLPVWTQVPFQGAPPTVAELWVGVPAVLAAWAAVPVVAVVSGLVSLRQVVVSPLGVAQRVQRPRLRAARLVLALVGLGVFMVLSAVRGALGAALVAFLLGGLLLAFATMNAVGPWLVAVIGRRQLRRARTPAQLLAARRLLGDPRAVWRVVGGLGLASFVAGCLAVVPAMVGGDVRPQDAMLMQDVLTGALLTLAIAFLLAAVSAGIAQAGQVLDRRREYALAALAGVPAELFDAARRREVLVPVLVVSVGSALAALVMCLPLIGMAVVAAPAGLVLVVVSLAGGAALVLGATESARPLLRRVLADTVVRAD</sequence>
<feature type="transmembrane region" description="Helical" evidence="6">
    <location>
        <begin position="325"/>
        <end position="346"/>
    </location>
</feature>
<dbReference type="Proteomes" id="UP000677804">
    <property type="component" value="Chromosome"/>
</dbReference>
<keyword evidence="5 6" id="KW-0472">Membrane</keyword>
<keyword evidence="3 6" id="KW-0812">Transmembrane</keyword>
<keyword evidence="9" id="KW-1185">Reference proteome</keyword>
<evidence type="ECO:0000313" key="9">
    <source>
        <dbReference type="Proteomes" id="UP000677804"/>
    </source>
</evidence>
<name>A0ABX8D3D9_9CELL</name>
<evidence type="ECO:0000256" key="5">
    <source>
        <dbReference type="ARBA" id="ARBA00023136"/>
    </source>
</evidence>
<reference evidence="8 9" key="1">
    <citation type="submission" date="2021-05" db="EMBL/GenBank/DDBJ databases">
        <title>Novel species in genus Cellulomonas.</title>
        <authorList>
            <person name="Zhang G."/>
        </authorList>
    </citation>
    <scope>NUCLEOTIDE SEQUENCE [LARGE SCALE GENOMIC DNA]</scope>
    <source>
        <strain evidence="9">zg-ZUI222</strain>
    </source>
</reference>
<comment type="subcellular location">
    <subcellularLocation>
        <location evidence="1">Cell membrane</location>
        <topology evidence="1">Multi-pass membrane protein</topology>
    </subcellularLocation>
</comment>
<feature type="transmembrane region" description="Helical" evidence="6">
    <location>
        <begin position="230"/>
        <end position="258"/>
    </location>
</feature>
<organism evidence="8 9">
    <name type="scientific">Cellulomonas wangleii</name>
    <dbReference type="NCBI Taxonomy" id="2816956"/>
    <lineage>
        <taxon>Bacteria</taxon>
        <taxon>Bacillati</taxon>
        <taxon>Actinomycetota</taxon>
        <taxon>Actinomycetes</taxon>
        <taxon>Micrococcales</taxon>
        <taxon>Cellulomonadaceae</taxon>
        <taxon>Cellulomonas</taxon>
    </lineage>
</organism>
<dbReference type="EMBL" id="CP074405">
    <property type="protein sequence ID" value="QVI61939.1"/>
    <property type="molecule type" value="Genomic_DNA"/>
</dbReference>
<keyword evidence="4 6" id="KW-1133">Transmembrane helix</keyword>
<feature type="transmembrane region" description="Helical" evidence="6">
    <location>
        <begin position="205"/>
        <end position="224"/>
    </location>
</feature>
<keyword evidence="2" id="KW-1003">Cell membrane</keyword>
<evidence type="ECO:0000256" key="4">
    <source>
        <dbReference type="ARBA" id="ARBA00022989"/>
    </source>
</evidence>
<feature type="transmembrane region" description="Helical" evidence="6">
    <location>
        <begin position="158"/>
        <end position="184"/>
    </location>
</feature>
<evidence type="ECO:0000256" key="2">
    <source>
        <dbReference type="ARBA" id="ARBA00022475"/>
    </source>
</evidence>
<proteinExistence type="predicted"/>
<feature type="transmembrane region" description="Helical" evidence="6">
    <location>
        <begin position="284"/>
        <end position="305"/>
    </location>
</feature>
<dbReference type="Pfam" id="PF02687">
    <property type="entry name" value="FtsX"/>
    <property type="match status" value="1"/>
</dbReference>
<feature type="transmembrane region" description="Helical" evidence="6">
    <location>
        <begin position="21"/>
        <end position="45"/>
    </location>
</feature>
<feature type="domain" description="ABC3 transporter permease C-terminal" evidence="7">
    <location>
        <begin position="76"/>
        <end position="186"/>
    </location>
</feature>
<evidence type="ECO:0000256" key="6">
    <source>
        <dbReference type="SAM" id="Phobius"/>
    </source>
</evidence>
<feature type="transmembrane region" description="Helical" evidence="6">
    <location>
        <begin position="113"/>
        <end position="138"/>
    </location>
</feature>
<evidence type="ECO:0000256" key="3">
    <source>
        <dbReference type="ARBA" id="ARBA00022692"/>
    </source>
</evidence>
<dbReference type="InterPro" id="IPR003838">
    <property type="entry name" value="ABC3_permease_C"/>
</dbReference>